<reference evidence="1 2" key="1">
    <citation type="journal article" date="2019" name="Genome Biol. Evol.">
        <title>Insights into the evolution of the New World diploid cottons (Gossypium, subgenus Houzingenia) based on genome sequencing.</title>
        <authorList>
            <person name="Grover C.E."/>
            <person name="Arick M.A. 2nd"/>
            <person name="Thrash A."/>
            <person name="Conover J.L."/>
            <person name="Sanders W.S."/>
            <person name="Peterson D.G."/>
            <person name="Frelichowski J.E."/>
            <person name="Scheffler J.A."/>
            <person name="Scheffler B.E."/>
            <person name="Wendel J.F."/>
        </authorList>
    </citation>
    <scope>NUCLEOTIDE SEQUENCE [LARGE SCALE GENOMIC DNA]</scope>
    <source>
        <strain evidence="1">6</strain>
        <tissue evidence="1">Leaf</tissue>
    </source>
</reference>
<proteinExistence type="predicted"/>
<evidence type="ECO:0000313" key="1">
    <source>
        <dbReference type="EMBL" id="MBA0844990.1"/>
    </source>
</evidence>
<sequence>MRFFIESKVNGVELNMNTEIEIVFKSLTKEFVGFKAAYNLRNKALTFTQLMK</sequence>
<keyword evidence="2" id="KW-1185">Reference proteome</keyword>
<evidence type="ECO:0000313" key="2">
    <source>
        <dbReference type="Proteomes" id="UP000593575"/>
    </source>
</evidence>
<dbReference type="Proteomes" id="UP000593575">
    <property type="component" value="Unassembled WGS sequence"/>
</dbReference>
<dbReference type="AlphaFoldDB" id="A0A7J9KF01"/>
<dbReference type="EMBL" id="JABFAE010411893">
    <property type="protein sequence ID" value="MBA0844990.1"/>
    <property type="molecule type" value="Genomic_DNA"/>
</dbReference>
<name>A0A7J9KF01_9ROSI</name>
<accession>A0A7J9KF01</accession>
<protein>
    <submittedName>
        <fullName evidence="1">Uncharacterized protein</fullName>
    </submittedName>
</protein>
<organism evidence="1 2">
    <name type="scientific">Gossypium armourianum</name>
    <dbReference type="NCBI Taxonomy" id="34283"/>
    <lineage>
        <taxon>Eukaryota</taxon>
        <taxon>Viridiplantae</taxon>
        <taxon>Streptophyta</taxon>
        <taxon>Embryophyta</taxon>
        <taxon>Tracheophyta</taxon>
        <taxon>Spermatophyta</taxon>
        <taxon>Magnoliopsida</taxon>
        <taxon>eudicotyledons</taxon>
        <taxon>Gunneridae</taxon>
        <taxon>Pentapetalae</taxon>
        <taxon>rosids</taxon>
        <taxon>malvids</taxon>
        <taxon>Malvales</taxon>
        <taxon>Malvaceae</taxon>
        <taxon>Malvoideae</taxon>
        <taxon>Gossypium</taxon>
    </lineage>
</organism>
<gene>
    <name evidence="1" type="ORF">Goarm_022178</name>
</gene>
<comment type="caution">
    <text evidence="1">The sequence shown here is derived from an EMBL/GenBank/DDBJ whole genome shotgun (WGS) entry which is preliminary data.</text>
</comment>